<reference evidence="1 2" key="1">
    <citation type="journal article" date="2017" name="Int. J. Syst. Evol. Microbiol.">
        <title>Pseudokineococcus basanitobsidens sp. nov., isolated from volcanic rock.</title>
        <authorList>
            <person name="Lee D.W."/>
            <person name="Park M.Y."/>
            <person name="Kim J.J."/>
            <person name="Kim B.S."/>
        </authorList>
    </citation>
    <scope>NUCLEOTIDE SEQUENCE [LARGE SCALE GENOMIC DNA]</scope>
    <source>
        <strain evidence="1 2">DSM 103726</strain>
    </source>
</reference>
<comment type="caution">
    <text evidence="1">The sequence shown here is derived from an EMBL/GenBank/DDBJ whole genome shotgun (WGS) entry which is preliminary data.</text>
</comment>
<dbReference type="NCBIfam" id="NF033179">
    <property type="entry name" value="TnsA_like_Actin"/>
    <property type="match status" value="1"/>
</dbReference>
<dbReference type="EMBL" id="JBBIAA010000056">
    <property type="protein sequence ID" value="MEJ5947027.1"/>
    <property type="molecule type" value="Genomic_DNA"/>
</dbReference>
<keyword evidence="2" id="KW-1185">Reference proteome</keyword>
<dbReference type="InterPro" id="IPR048000">
    <property type="entry name" value="TnsA-like"/>
</dbReference>
<dbReference type="Proteomes" id="UP001387100">
    <property type="component" value="Unassembled WGS sequence"/>
</dbReference>
<gene>
    <name evidence="1" type="ORF">WDZ17_17180</name>
</gene>
<proteinExistence type="predicted"/>
<evidence type="ECO:0000313" key="1">
    <source>
        <dbReference type="EMBL" id="MEJ5947027.1"/>
    </source>
</evidence>
<organism evidence="1 2">
    <name type="scientific">Pseudokineococcus basanitobsidens</name>
    <dbReference type="NCBI Taxonomy" id="1926649"/>
    <lineage>
        <taxon>Bacteria</taxon>
        <taxon>Bacillati</taxon>
        <taxon>Actinomycetota</taxon>
        <taxon>Actinomycetes</taxon>
        <taxon>Kineosporiales</taxon>
        <taxon>Kineosporiaceae</taxon>
        <taxon>Pseudokineococcus</taxon>
    </lineage>
</organism>
<accession>A0ABU8RPM2</accession>
<dbReference type="RefSeq" id="WP_339576400.1">
    <property type="nucleotide sequence ID" value="NZ_JBBIAA010000056.1"/>
</dbReference>
<protein>
    <submittedName>
        <fullName evidence="1">TnsA-like heteromeric transposase endonuclease subunit</fullName>
    </submittedName>
</protein>
<evidence type="ECO:0000313" key="2">
    <source>
        <dbReference type="Proteomes" id="UP001387100"/>
    </source>
</evidence>
<sequence>MLDAEDVAGSELLEVEARYVSASGELVTTTVGALDGVEVVRGLPVRRISSHAGQRHYPGSFWSATTGAHVDYESRLELDRLWLADFDPAVAWMASQPLWLCGSDGAARRRHAPDLLLQGRDGSFTVVDVKPAEFAVRPEVAAVFAWTGRLCAAAGWRYEVWSGAPAVVLDNVRTLASARRADLVDPDASATVLDVVSSEMSISAVMAAASPPVPRSLALSGLMWLLWSGQLAADLEQPLSGDSLVLRPEGSR</sequence>
<name>A0ABU8RPM2_9ACTN</name>